<evidence type="ECO:0000259" key="5">
    <source>
        <dbReference type="Pfam" id="PF25967"/>
    </source>
</evidence>
<dbReference type="InterPro" id="IPR058792">
    <property type="entry name" value="Beta-barrel_RND_2"/>
</dbReference>
<dbReference type="AlphaFoldDB" id="A0A917IVT1"/>
<dbReference type="InterPro" id="IPR051909">
    <property type="entry name" value="MFP_Cation_Efflux"/>
</dbReference>
<dbReference type="SUPFAM" id="SSF111369">
    <property type="entry name" value="HlyD-like secretion proteins"/>
    <property type="match status" value="1"/>
</dbReference>
<evidence type="ECO:0000313" key="7">
    <source>
        <dbReference type="EMBL" id="GGH65480.1"/>
    </source>
</evidence>
<dbReference type="EMBL" id="BMIB01000002">
    <property type="protein sequence ID" value="GGH65480.1"/>
    <property type="molecule type" value="Genomic_DNA"/>
</dbReference>
<feature type="domain" description="Multidrug resistance protein MdtA-like C-terminal permuted SH3" evidence="5">
    <location>
        <begin position="332"/>
        <end position="388"/>
    </location>
</feature>
<dbReference type="Gene3D" id="2.40.50.100">
    <property type="match status" value="1"/>
</dbReference>
<dbReference type="Proteomes" id="UP000627292">
    <property type="component" value="Unassembled WGS sequence"/>
</dbReference>
<evidence type="ECO:0000256" key="2">
    <source>
        <dbReference type="ARBA" id="ARBA00022448"/>
    </source>
</evidence>
<dbReference type="Pfam" id="PF25967">
    <property type="entry name" value="RND-MFP_C"/>
    <property type="match status" value="1"/>
</dbReference>
<feature type="domain" description="CzcB-like barrel-sandwich hybrid" evidence="6">
    <location>
        <begin position="105"/>
        <end position="247"/>
    </location>
</feature>
<keyword evidence="8" id="KW-1185">Reference proteome</keyword>
<dbReference type="GO" id="GO:0022857">
    <property type="term" value="F:transmembrane transporter activity"/>
    <property type="evidence" value="ECO:0007669"/>
    <property type="project" value="InterPro"/>
</dbReference>
<sequence length="400" mass="43691">MWYNNNQQHLNTHSNSSNMRYINQQVKGNSQKKPFSIYTIFIPAIIITAAAFTGCKEKQEPQQKNTGFELSDTMAGMIQLDTVRSARIDDALTLSGEVSFNENSVVKIFPHSSGQVMETKVSLGDKVQKGQVIAVIKSADVAGNYADLSGADADVAIAKRQLDNAESLYKSGISSEREYTEARQTYLKAEAAKQKIQSILSINGGNSQPGGVYSITAPINGYIVEKKVTSGAYIRPDMGDNLFTISDMKEVWVWANVFEADIPKVQQGAPVQVSTLAYPGKTFAGKIDQVSEVLDPTNKAMRVRINLPNEGLLLKPEMFAKVQVTNAGTDSAISIPTAALVQQNGKDFVVVFNSKKDMQVAPVEVLRTLGDITYLRSGVTPGQLVVTKNQLLLFEQLQNN</sequence>
<dbReference type="Gene3D" id="1.10.287.470">
    <property type="entry name" value="Helix hairpin bin"/>
    <property type="match status" value="1"/>
</dbReference>
<dbReference type="NCBIfam" id="TIGR01730">
    <property type="entry name" value="RND_mfp"/>
    <property type="match status" value="1"/>
</dbReference>
<dbReference type="Pfam" id="PF25973">
    <property type="entry name" value="BSH_CzcB"/>
    <property type="match status" value="1"/>
</dbReference>
<dbReference type="Gene3D" id="2.40.420.20">
    <property type="match status" value="1"/>
</dbReference>
<dbReference type="InterPro" id="IPR058647">
    <property type="entry name" value="BSH_CzcB-like"/>
</dbReference>
<dbReference type="InterPro" id="IPR058627">
    <property type="entry name" value="MdtA-like_C"/>
</dbReference>
<feature type="domain" description="CusB-like beta-barrel" evidence="4">
    <location>
        <begin position="250"/>
        <end position="327"/>
    </location>
</feature>
<keyword evidence="3" id="KW-0472">Membrane</keyword>
<proteinExistence type="inferred from homology"/>
<dbReference type="PANTHER" id="PTHR30097:SF4">
    <property type="entry name" value="SLR6042 PROTEIN"/>
    <property type="match status" value="1"/>
</dbReference>
<dbReference type="FunFam" id="2.40.30.170:FF:000010">
    <property type="entry name" value="Efflux RND transporter periplasmic adaptor subunit"/>
    <property type="match status" value="1"/>
</dbReference>
<dbReference type="GO" id="GO:0015679">
    <property type="term" value="P:plasma membrane copper ion transport"/>
    <property type="evidence" value="ECO:0007669"/>
    <property type="project" value="TreeGrafter"/>
</dbReference>
<keyword evidence="3" id="KW-0812">Transmembrane</keyword>
<accession>A0A917IVT1</accession>
<dbReference type="GO" id="GO:0030313">
    <property type="term" value="C:cell envelope"/>
    <property type="evidence" value="ECO:0007669"/>
    <property type="project" value="TreeGrafter"/>
</dbReference>
<reference evidence="7" key="1">
    <citation type="journal article" date="2014" name="Int. J. Syst. Evol. Microbiol.">
        <title>Complete genome sequence of Corynebacterium casei LMG S-19264T (=DSM 44701T), isolated from a smear-ripened cheese.</title>
        <authorList>
            <consortium name="US DOE Joint Genome Institute (JGI-PGF)"/>
            <person name="Walter F."/>
            <person name="Albersmeier A."/>
            <person name="Kalinowski J."/>
            <person name="Ruckert C."/>
        </authorList>
    </citation>
    <scope>NUCLEOTIDE SEQUENCE</scope>
    <source>
        <strain evidence="7">CGMCC 1.15290</strain>
    </source>
</reference>
<comment type="caution">
    <text evidence="7">The sequence shown here is derived from an EMBL/GenBank/DDBJ whole genome shotgun (WGS) entry which is preliminary data.</text>
</comment>
<dbReference type="GO" id="GO:0016020">
    <property type="term" value="C:membrane"/>
    <property type="evidence" value="ECO:0007669"/>
    <property type="project" value="InterPro"/>
</dbReference>
<organism evidence="7 8">
    <name type="scientific">Filimonas zeae</name>
    <dbReference type="NCBI Taxonomy" id="1737353"/>
    <lineage>
        <taxon>Bacteria</taxon>
        <taxon>Pseudomonadati</taxon>
        <taxon>Bacteroidota</taxon>
        <taxon>Chitinophagia</taxon>
        <taxon>Chitinophagales</taxon>
        <taxon>Chitinophagaceae</taxon>
        <taxon>Filimonas</taxon>
    </lineage>
</organism>
<evidence type="ECO:0000313" key="8">
    <source>
        <dbReference type="Proteomes" id="UP000627292"/>
    </source>
</evidence>
<dbReference type="Pfam" id="PF25954">
    <property type="entry name" value="Beta-barrel_RND_2"/>
    <property type="match status" value="1"/>
</dbReference>
<evidence type="ECO:0000256" key="1">
    <source>
        <dbReference type="ARBA" id="ARBA00009477"/>
    </source>
</evidence>
<name>A0A917IVT1_9BACT</name>
<dbReference type="GO" id="GO:0060003">
    <property type="term" value="P:copper ion export"/>
    <property type="evidence" value="ECO:0007669"/>
    <property type="project" value="TreeGrafter"/>
</dbReference>
<dbReference type="InterPro" id="IPR006143">
    <property type="entry name" value="RND_pump_MFP"/>
</dbReference>
<gene>
    <name evidence="7" type="ORF">GCM10011379_18660</name>
</gene>
<evidence type="ECO:0000256" key="3">
    <source>
        <dbReference type="SAM" id="Phobius"/>
    </source>
</evidence>
<dbReference type="PANTHER" id="PTHR30097">
    <property type="entry name" value="CATION EFFLUX SYSTEM PROTEIN CUSB"/>
    <property type="match status" value="1"/>
</dbReference>
<evidence type="ECO:0000259" key="4">
    <source>
        <dbReference type="Pfam" id="PF25954"/>
    </source>
</evidence>
<dbReference type="Gene3D" id="2.40.30.170">
    <property type="match status" value="1"/>
</dbReference>
<protein>
    <submittedName>
        <fullName evidence="7">Hemolysin D</fullName>
    </submittedName>
</protein>
<keyword evidence="3" id="KW-1133">Transmembrane helix</keyword>
<feature type="transmembrane region" description="Helical" evidence="3">
    <location>
        <begin position="35"/>
        <end position="54"/>
    </location>
</feature>
<comment type="similarity">
    <text evidence="1">Belongs to the membrane fusion protein (MFP) (TC 8.A.1) family.</text>
</comment>
<evidence type="ECO:0000259" key="6">
    <source>
        <dbReference type="Pfam" id="PF25973"/>
    </source>
</evidence>
<reference evidence="7" key="2">
    <citation type="submission" date="2020-09" db="EMBL/GenBank/DDBJ databases">
        <authorList>
            <person name="Sun Q."/>
            <person name="Zhou Y."/>
        </authorList>
    </citation>
    <scope>NUCLEOTIDE SEQUENCE</scope>
    <source>
        <strain evidence="7">CGMCC 1.15290</strain>
    </source>
</reference>
<keyword evidence="2" id="KW-0813">Transport</keyword>